<evidence type="ECO:0000259" key="3">
    <source>
        <dbReference type="SMART" id="SM00306"/>
    </source>
</evidence>
<dbReference type="SUPFAM" id="SSF110849">
    <property type="entry name" value="ParB/Sulfiredoxin"/>
    <property type="match status" value="1"/>
</dbReference>
<dbReference type="InterPro" id="IPR036086">
    <property type="entry name" value="ParB/Sulfiredoxin_sf"/>
</dbReference>
<protein>
    <recommendedName>
        <fullName evidence="3">Hint domain-containing protein</fullName>
    </recommendedName>
</protein>
<organism evidence="4 5">
    <name type="scientific">Spinactinospora alkalitolerans</name>
    <dbReference type="NCBI Taxonomy" id="687207"/>
    <lineage>
        <taxon>Bacteria</taxon>
        <taxon>Bacillati</taxon>
        <taxon>Actinomycetota</taxon>
        <taxon>Actinomycetes</taxon>
        <taxon>Streptosporangiales</taxon>
        <taxon>Nocardiopsidaceae</taxon>
        <taxon>Spinactinospora</taxon>
    </lineage>
</organism>
<dbReference type="RefSeq" id="WP_179645924.1">
    <property type="nucleotide sequence ID" value="NZ_BAAAYY010000030.1"/>
</dbReference>
<dbReference type="Pfam" id="PF07591">
    <property type="entry name" value="PT-HINT"/>
    <property type="match status" value="1"/>
</dbReference>
<comment type="caution">
    <text evidence="4">The sequence shown here is derived from an EMBL/GenBank/DDBJ whole genome shotgun (WGS) entry which is preliminary data.</text>
</comment>
<gene>
    <name evidence="4" type="ORF">HDA32_005564</name>
</gene>
<feature type="region of interest" description="Disordered" evidence="1">
    <location>
        <begin position="58"/>
        <end position="148"/>
    </location>
</feature>
<accession>A0A852U8M6</accession>
<dbReference type="CDD" id="cd00081">
    <property type="entry name" value="Hint"/>
    <property type="match status" value="1"/>
</dbReference>
<evidence type="ECO:0000313" key="5">
    <source>
        <dbReference type="Proteomes" id="UP000589036"/>
    </source>
</evidence>
<sequence length="597" mass="61934">MLRRIHDPERGASFVEYTAVVLLVAGIASMLLGSGLPQMIRSGIESAVASVFAPGGSGIETADGPGSTGNSADPGGPSDPGASSPPGGVDPGQEAPSGEDSSGQDSQGGHEGGQEGGDVAEGAPEVEPAGNDDPPESAPAGQEPQEEDEGFLDHAGDILGEGIWGGIKRDVADTVDSALNPWETVTGAVGGVHDTIKTNAEEDVQAFAQRWHEGDRAGALGGLALDAGKFALWDSPFSLGGNTRMIADEDVVDYARDGEWDAAIARGGYNLGSMLVPGLGTGGKLGKILKGLPDTPDTPRAPDRPQDSGGEGTTRAGGEAPANRPDDNNDGSDGDRDSGAPNCRTNSFVPGTPVLLADGSTTPIEDIAVGEEVLAADPDTGQTGPRQVTRLISSNGEKTLVQLTITDSSGGIDTVTATDAHPFWAPQYRAWIEAADLQPGTWLQTSAGTWVQIQATQTWTAHNQQVHNLTIADLHTYHVAVGKTDLLVHNDGLCGNADPFELSRTEAIRGNSGSRRVGRLAEDMRVNGWNGPPVRVFGINGQNYIIDGHHRVAAAKHAGLDRVPYQQISEEELASFGYDGPDDVIDAYANAPGDKIR</sequence>
<evidence type="ECO:0000256" key="2">
    <source>
        <dbReference type="SAM" id="Phobius"/>
    </source>
</evidence>
<reference evidence="4 5" key="1">
    <citation type="submission" date="2020-07" db="EMBL/GenBank/DDBJ databases">
        <title>Sequencing the genomes of 1000 actinobacteria strains.</title>
        <authorList>
            <person name="Klenk H.-P."/>
        </authorList>
    </citation>
    <scope>NUCLEOTIDE SEQUENCE [LARGE SCALE GENOMIC DNA]</scope>
    <source>
        <strain evidence="4 5">CXB654</strain>
    </source>
</reference>
<keyword evidence="2" id="KW-1133">Transmembrane helix</keyword>
<dbReference type="SUPFAM" id="SSF51294">
    <property type="entry name" value="Hedgehog/intein (Hint) domain"/>
    <property type="match status" value="1"/>
</dbReference>
<feature type="domain" description="Hint" evidence="3">
    <location>
        <begin position="345"/>
        <end position="447"/>
    </location>
</feature>
<keyword evidence="2" id="KW-0472">Membrane</keyword>
<feature type="region of interest" description="Disordered" evidence="1">
    <location>
        <begin position="287"/>
        <end position="359"/>
    </location>
</feature>
<evidence type="ECO:0000313" key="4">
    <source>
        <dbReference type="EMBL" id="NYE50444.1"/>
    </source>
</evidence>
<dbReference type="Proteomes" id="UP000589036">
    <property type="component" value="Unassembled WGS sequence"/>
</dbReference>
<dbReference type="CDD" id="cd16387">
    <property type="entry name" value="ParB_N_Srx"/>
    <property type="match status" value="1"/>
</dbReference>
<feature type="transmembrane region" description="Helical" evidence="2">
    <location>
        <begin position="12"/>
        <end position="32"/>
    </location>
</feature>
<keyword evidence="2" id="KW-0812">Transmembrane</keyword>
<dbReference type="InterPro" id="IPR036844">
    <property type="entry name" value="Hint_dom_sf"/>
</dbReference>
<dbReference type="InterPro" id="IPR003587">
    <property type="entry name" value="Hint_dom_N"/>
</dbReference>
<dbReference type="EMBL" id="JACCCC010000001">
    <property type="protein sequence ID" value="NYE50444.1"/>
    <property type="molecule type" value="Genomic_DNA"/>
</dbReference>
<dbReference type="AlphaFoldDB" id="A0A852U8M6"/>
<dbReference type="Gene3D" id="3.90.1530.10">
    <property type="entry name" value="Conserved hypothetical protein from pyrococcus furiosus pfu- 392566-001, ParB domain"/>
    <property type="match status" value="1"/>
</dbReference>
<dbReference type="SMART" id="SM00306">
    <property type="entry name" value="HintN"/>
    <property type="match status" value="1"/>
</dbReference>
<dbReference type="Gene3D" id="2.170.16.10">
    <property type="entry name" value="Hedgehog/Intein (Hint) domain"/>
    <property type="match status" value="1"/>
</dbReference>
<keyword evidence="5" id="KW-1185">Reference proteome</keyword>
<evidence type="ECO:0000256" key="1">
    <source>
        <dbReference type="SAM" id="MobiDB-lite"/>
    </source>
</evidence>
<proteinExistence type="predicted"/>
<feature type="compositionally biased region" description="Low complexity" evidence="1">
    <location>
        <begin position="98"/>
        <end position="107"/>
    </location>
</feature>
<name>A0A852U8M6_9ACTN</name>
<feature type="compositionally biased region" description="Low complexity" evidence="1">
    <location>
        <begin position="71"/>
        <end position="87"/>
    </location>
</feature>